<evidence type="ECO:0000313" key="2">
    <source>
        <dbReference type="Proteomes" id="UP001367030"/>
    </source>
</evidence>
<gene>
    <name evidence="1" type="ORF">WKW79_02745</name>
</gene>
<dbReference type="InterPro" id="IPR050682">
    <property type="entry name" value="ModA/WtpA"/>
</dbReference>
<reference evidence="1 2" key="1">
    <citation type="submission" date="2024-03" db="EMBL/GenBank/DDBJ databases">
        <title>Novel species of the genus Variovorax.</title>
        <authorList>
            <person name="Liu Q."/>
            <person name="Xin Y.-H."/>
        </authorList>
    </citation>
    <scope>NUCLEOTIDE SEQUENCE [LARGE SCALE GENOMIC DNA]</scope>
    <source>
        <strain evidence="1 2">KACC 18901</strain>
    </source>
</reference>
<accession>A0ABU8X103</accession>
<name>A0ABU8X103_9BURK</name>
<dbReference type="Pfam" id="PF13531">
    <property type="entry name" value="SBP_bac_11"/>
    <property type="match status" value="1"/>
</dbReference>
<dbReference type="PANTHER" id="PTHR30632:SF11">
    <property type="entry name" value="BLR4797 PROTEIN"/>
    <property type="match status" value="1"/>
</dbReference>
<dbReference type="Gene3D" id="3.40.190.10">
    <property type="entry name" value="Periplasmic binding protein-like II"/>
    <property type="match status" value="2"/>
</dbReference>
<dbReference type="SUPFAM" id="SSF53850">
    <property type="entry name" value="Periplasmic binding protein-like II"/>
    <property type="match status" value="1"/>
</dbReference>
<evidence type="ECO:0000313" key="1">
    <source>
        <dbReference type="EMBL" id="MEJ8853467.1"/>
    </source>
</evidence>
<sequence length="242" mass="25089">MNHLTRPVAEFNPTQAAIRCICSMATKGLLEELAATHAQRTGVAVSVEAVGGVEAARRVSAGETFDVVALASDAIDKLVATGKLDGSGKVDLVRSNVGVAVRSNAARLDISTDDSLRTAVREASSVAYSTGPSGVALLALFKRWGIEAELQDRLVQAPPGVPVGALVARGDAALGFQQMSELIGIEGIDLLGPLPAESQITTIFSAAPGIGGTQSEAVRAWLDFMTSDESAEAKRRHGMQPA</sequence>
<keyword evidence="2" id="KW-1185">Reference proteome</keyword>
<organism evidence="1 2">
    <name type="scientific">Variovorax robiniae</name>
    <dbReference type="NCBI Taxonomy" id="1836199"/>
    <lineage>
        <taxon>Bacteria</taxon>
        <taxon>Pseudomonadati</taxon>
        <taxon>Pseudomonadota</taxon>
        <taxon>Betaproteobacteria</taxon>
        <taxon>Burkholderiales</taxon>
        <taxon>Comamonadaceae</taxon>
        <taxon>Variovorax</taxon>
    </lineage>
</organism>
<dbReference type="Proteomes" id="UP001367030">
    <property type="component" value="Unassembled WGS sequence"/>
</dbReference>
<comment type="caution">
    <text evidence="1">The sequence shown here is derived from an EMBL/GenBank/DDBJ whole genome shotgun (WGS) entry which is preliminary data.</text>
</comment>
<dbReference type="PANTHER" id="PTHR30632">
    <property type="entry name" value="MOLYBDATE-BINDING PERIPLASMIC PROTEIN"/>
    <property type="match status" value="1"/>
</dbReference>
<dbReference type="EMBL" id="JBBKZS010000001">
    <property type="protein sequence ID" value="MEJ8853467.1"/>
    <property type="molecule type" value="Genomic_DNA"/>
</dbReference>
<protein>
    <submittedName>
        <fullName evidence="1">Substrate-binding domain-containing protein</fullName>
    </submittedName>
</protein>
<proteinExistence type="predicted"/>